<gene>
    <name evidence="1" type="ORF">B0I31_12150</name>
</gene>
<dbReference type="OrthoDB" id="3694937at2"/>
<protein>
    <submittedName>
        <fullName evidence="1">Uncharacterized protein</fullName>
    </submittedName>
</protein>
<proteinExistence type="predicted"/>
<evidence type="ECO:0000313" key="2">
    <source>
        <dbReference type="Proteomes" id="UP000241118"/>
    </source>
</evidence>
<dbReference type="EMBL" id="PYAX01000021">
    <property type="protein sequence ID" value="PSL51421.1"/>
    <property type="molecule type" value="Genomic_DNA"/>
</dbReference>
<comment type="caution">
    <text evidence="1">The sequence shown here is derived from an EMBL/GenBank/DDBJ whole genome shotgun (WGS) entry which is preliminary data.</text>
</comment>
<accession>A0A2P8HYW8</accession>
<sequence length="113" mass="12696">MSTSDLSAFELYALHWDERDQAITASFEGPLDEAARRTWEAPPEHDWIRFHLRFAAVDDVEVRGWSYQLPTRVEQVPVGERVTVTVTGEGTDVRFTSAPATWMGSRTSKAGAL</sequence>
<dbReference type="AlphaFoldDB" id="A0A2P8HYW8"/>
<dbReference type="Proteomes" id="UP000241118">
    <property type="component" value="Unassembled WGS sequence"/>
</dbReference>
<reference evidence="1 2" key="1">
    <citation type="submission" date="2018-03" db="EMBL/GenBank/DDBJ databases">
        <title>Genomic Encyclopedia of Type Strains, Phase III (KMG-III): the genomes of soil and plant-associated and newly described type strains.</title>
        <authorList>
            <person name="Whitman W."/>
        </authorList>
    </citation>
    <scope>NUCLEOTIDE SEQUENCE [LARGE SCALE GENOMIC DNA]</scope>
    <source>
        <strain evidence="1 2">CGMCC 4.7097</strain>
    </source>
</reference>
<keyword evidence="2" id="KW-1185">Reference proteome</keyword>
<dbReference type="RefSeq" id="WP_106619918.1">
    <property type="nucleotide sequence ID" value="NZ_PYAX01000021.1"/>
</dbReference>
<name>A0A2P8HYW8_SACCR</name>
<evidence type="ECO:0000313" key="1">
    <source>
        <dbReference type="EMBL" id="PSL51421.1"/>
    </source>
</evidence>
<organism evidence="1 2">
    <name type="scientific">Saccharothrix carnea</name>
    <dbReference type="NCBI Taxonomy" id="1280637"/>
    <lineage>
        <taxon>Bacteria</taxon>
        <taxon>Bacillati</taxon>
        <taxon>Actinomycetota</taxon>
        <taxon>Actinomycetes</taxon>
        <taxon>Pseudonocardiales</taxon>
        <taxon>Pseudonocardiaceae</taxon>
        <taxon>Saccharothrix</taxon>
    </lineage>
</organism>